<sequence>MLTNRPTFFRLSSICYLGLIFCIWLLILSFKNAFYILALFSARRKLFKDRHPKDSGKYYFFSPVGDYLMSHEVNQSYMFEKCGKCFRLANGSFNFALSDYVCLAYPTVLLQFLFNASLRNIFSSFIFCHCHTNF</sequence>
<organism evidence="2 3">
    <name type="scientific">Panicum virgatum</name>
    <name type="common">Blackwell switchgrass</name>
    <dbReference type="NCBI Taxonomy" id="38727"/>
    <lineage>
        <taxon>Eukaryota</taxon>
        <taxon>Viridiplantae</taxon>
        <taxon>Streptophyta</taxon>
        <taxon>Embryophyta</taxon>
        <taxon>Tracheophyta</taxon>
        <taxon>Spermatophyta</taxon>
        <taxon>Magnoliopsida</taxon>
        <taxon>Liliopsida</taxon>
        <taxon>Poales</taxon>
        <taxon>Poaceae</taxon>
        <taxon>PACMAD clade</taxon>
        <taxon>Panicoideae</taxon>
        <taxon>Panicodae</taxon>
        <taxon>Paniceae</taxon>
        <taxon>Panicinae</taxon>
        <taxon>Panicum</taxon>
        <taxon>Panicum sect. Hiantes</taxon>
    </lineage>
</organism>
<proteinExistence type="predicted"/>
<evidence type="ECO:0000256" key="1">
    <source>
        <dbReference type="SAM" id="Phobius"/>
    </source>
</evidence>
<feature type="transmembrane region" description="Helical" evidence="1">
    <location>
        <begin position="16"/>
        <end position="40"/>
    </location>
</feature>
<gene>
    <name evidence="2" type="ORF">PVAP13_9NG126400</name>
</gene>
<keyword evidence="1" id="KW-1133">Transmembrane helix</keyword>
<comment type="caution">
    <text evidence="2">The sequence shown here is derived from an EMBL/GenBank/DDBJ whole genome shotgun (WGS) entry which is preliminary data.</text>
</comment>
<keyword evidence="1" id="KW-0812">Transmembrane</keyword>
<keyword evidence="1" id="KW-0472">Membrane</keyword>
<evidence type="ECO:0000313" key="3">
    <source>
        <dbReference type="Proteomes" id="UP000823388"/>
    </source>
</evidence>
<reference evidence="2" key="1">
    <citation type="submission" date="2020-05" db="EMBL/GenBank/DDBJ databases">
        <title>WGS assembly of Panicum virgatum.</title>
        <authorList>
            <person name="Lovell J.T."/>
            <person name="Jenkins J."/>
            <person name="Shu S."/>
            <person name="Juenger T.E."/>
            <person name="Schmutz J."/>
        </authorList>
    </citation>
    <scope>NUCLEOTIDE SEQUENCE</scope>
    <source>
        <strain evidence="2">AP13</strain>
    </source>
</reference>
<accession>A0A8T0ME57</accession>
<keyword evidence="3" id="KW-1185">Reference proteome</keyword>
<dbReference type="Proteomes" id="UP000823388">
    <property type="component" value="Chromosome 9N"/>
</dbReference>
<dbReference type="EMBL" id="CM029054">
    <property type="protein sequence ID" value="KAG2535601.1"/>
    <property type="molecule type" value="Genomic_DNA"/>
</dbReference>
<evidence type="ECO:0000313" key="2">
    <source>
        <dbReference type="EMBL" id="KAG2535601.1"/>
    </source>
</evidence>
<protein>
    <submittedName>
        <fullName evidence="2">Uncharacterized protein</fullName>
    </submittedName>
</protein>
<name>A0A8T0ME57_PANVG</name>
<dbReference type="AlphaFoldDB" id="A0A8T0ME57"/>